<reference evidence="4" key="2">
    <citation type="submission" date="2015-01" db="EMBL/GenBank/DDBJ databases">
        <title>Evolutionary Origins and Diversification of the Mycorrhizal Mutualists.</title>
        <authorList>
            <consortium name="DOE Joint Genome Institute"/>
            <consortium name="Mycorrhizal Genomics Consortium"/>
            <person name="Kohler A."/>
            <person name="Kuo A."/>
            <person name="Nagy L.G."/>
            <person name="Floudas D."/>
            <person name="Copeland A."/>
            <person name="Barry K.W."/>
            <person name="Cichocki N."/>
            <person name="Veneault-Fourrey C."/>
            <person name="LaButti K."/>
            <person name="Lindquist E.A."/>
            <person name="Lipzen A."/>
            <person name="Lundell T."/>
            <person name="Morin E."/>
            <person name="Murat C."/>
            <person name="Riley R."/>
            <person name="Ohm R."/>
            <person name="Sun H."/>
            <person name="Tunlid A."/>
            <person name="Henrissat B."/>
            <person name="Grigoriev I.V."/>
            <person name="Hibbett D.S."/>
            <person name="Martin F."/>
        </authorList>
    </citation>
    <scope>NUCLEOTIDE SEQUENCE [LARGE SCALE GENOMIC DNA]</scope>
    <source>
        <strain evidence="4">Ve08.2h10</strain>
    </source>
</reference>
<gene>
    <name evidence="3" type="ORF">PAXRUDRAFT_181501</name>
</gene>
<dbReference type="PROSITE" id="PS50011">
    <property type="entry name" value="PROTEIN_KINASE_DOM"/>
    <property type="match status" value="1"/>
</dbReference>
<feature type="region of interest" description="Disordered" evidence="1">
    <location>
        <begin position="1"/>
        <end position="23"/>
    </location>
</feature>
<dbReference type="SMART" id="SM00220">
    <property type="entry name" value="S_TKc"/>
    <property type="match status" value="1"/>
</dbReference>
<dbReference type="SUPFAM" id="SSF56112">
    <property type="entry name" value="Protein kinase-like (PK-like)"/>
    <property type="match status" value="1"/>
</dbReference>
<feature type="non-terminal residue" evidence="3">
    <location>
        <position position="330"/>
    </location>
</feature>
<dbReference type="InterPro" id="IPR011009">
    <property type="entry name" value="Kinase-like_dom_sf"/>
</dbReference>
<protein>
    <recommendedName>
        <fullName evidence="2">Protein kinase domain-containing protein</fullName>
    </recommendedName>
</protein>
<dbReference type="InterPro" id="IPR000719">
    <property type="entry name" value="Prot_kinase_dom"/>
</dbReference>
<evidence type="ECO:0000256" key="1">
    <source>
        <dbReference type="SAM" id="MobiDB-lite"/>
    </source>
</evidence>
<dbReference type="InParanoid" id="A0A0D0BK02"/>
<dbReference type="GO" id="GO:0005524">
    <property type="term" value="F:ATP binding"/>
    <property type="evidence" value="ECO:0007669"/>
    <property type="project" value="InterPro"/>
</dbReference>
<dbReference type="EMBL" id="KN831378">
    <property type="protein sequence ID" value="KIK71987.1"/>
    <property type="molecule type" value="Genomic_DNA"/>
</dbReference>
<evidence type="ECO:0000259" key="2">
    <source>
        <dbReference type="PROSITE" id="PS50011"/>
    </source>
</evidence>
<feature type="compositionally biased region" description="Basic and acidic residues" evidence="1">
    <location>
        <begin position="8"/>
        <end position="19"/>
    </location>
</feature>
<dbReference type="AlphaFoldDB" id="A0A0D0BK02"/>
<dbReference type="STRING" id="930991.A0A0D0BK02"/>
<dbReference type="HOGENOM" id="CLU_044121_2_1_1"/>
<dbReference type="Proteomes" id="UP000054538">
    <property type="component" value="Unassembled WGS sequence"/>
</dbReference>
<dbReference type="GO" id="GO:0004672">
    <property type="term" value="F:protein kinase activity"/>
    <property type="evidence" value="ECO:0007669"/>
    <property type="project" value="InterPro"/>
</dbReference>
<name>A0A0D0BK02_9AGAM</name>
<dbReference type="Gene3D" id="1.10.510.10">
    <property type="entry name" value="Transferase(Phosphotransferase) domain 1"/>
    <property type="match status" value="1"/>
</dbReference>
<feature type="domain" description="Protein kinase" evidence="2">
    <location>
        <begin position="82"/>
        <end position="330"/>
    </location>
</feature>
<proteinExistence type="predicted"/>
<reference evidence="3 4" key="1">
    <citation type="submission" date="2014-04" db="EMBL/GenBank/DDBJ databases">
        <authorList>
            <consortium name="DOE Joint Genome Institute"/>
            <person name="Kuo A."/>
            <person name="Kohler A."/>
            <person name="Jargeat P."/>
            <person name="Nagy L.G."/>
            <person name="Floudas D."/>
            <person name="Copeland A."/>
            <person name="Barry K.W."/>
            <person name="Cichocki N."/>
            <person name="Veneault-Fourrey C."/>
            <person name="LaButti K."/>
            <person name="Lindquist E.A."/>
            <person name="Lipzen A."/>
            <person name="Lundell T."/>
            <person name="Morin E."/>
            <person name="Murat C."/>
            <person name="Sun H."/>
            <person name="Tunlid A."/>
            <person name="Henrissat B."/>
            <person name="Grigoriev I.V."/>
            <person name="Hibbett D.S."/>
            <person name="Martin F."/>
            <person name="Nordberg H.P."/>
            <person name="Cantor M.N."/>
            <person name="Hua S.X."/>
        </authorList>
    </citation>
    <scope>NUCLEOTIDE SEQUENCE [LARGE SCALE GENOMIC DNA]</scope>
    <source>
        <strain evidence="3 4">Ve08.2h10</strain>
    </source>
</reference>
<evidence type="ECO:0000313" key="3">
    <source>
        <dbReference type="EMBL" id="KIK71987.1"/>
    </source>
</evidence>
<accession>A0A0D0BK02</accession>
<keyword evidence="4" id="KW-1185">Reference proteome</keyword>
<evidence type="ECO:0000313" key="4">
    <source>
        <dbReference type="Proteomes" id="UP000054538"/>
    </source>
</evidence>
<dbReference type="OrthoDB" id="5987198at2759"/>
<sequence length="330" mass="38897">MANKNRLGRKEQQEAEERRRAQRTQRILSAFETTQRLSPEELDSREVWWRNEFEWLKVRGYLLRPRYSPAWTPSWKNSSKDWFEHEDSRNLQAGHIIDATRLSDGRFVTLKRINKSEHPYEVDIGLYFASESLSSQPANHCVPFYEVLALDDDDTLIIVMPLLRIYTNPAFDTFGETVECFRQLFEGLRFMHQHHVAHRDCMSRNLMFDPSDLYPDSFHPMETSLRRDYSGPAKHLTRTQRPPKYYFIDFGLSRRYDPSDTDPREEPIWGGDKEVPEFQHSNDPCNPFPTDIFYIGNAIKKDFIQAKRGFGFMQPLIADMVHADPAKRPT</sequence>
<organism evidence="3 4">
    <name type="scientific">Paxillus rubicundulus Ve08.2h10</name>
    <dbReference type="NCBI Taxonomy" id="930991"/>
    <lineage>
        <taxon>Eukaryota</taxon>
        <taxon>Fungi</taxon>
        <taxon>Dikarya</taxon>
        <taxon>Basidiomycota</taxon>
        <taxon>Agaricomycotina</taxon>
        <taxon>Agaricomycetes</taxon>
        <taxon>Agaricomycetidae</taxon>
        <taxon>Boletales</taxon>
        <taxon>Paxilineae</taxon>
        <taxon>Paxillaceae</taxon>
        <taxon>Paxillus</taxon>
    </lineage>
</organism>